<gene>
    <name evidence="9 11" type="primary">trpF</name>
    <name evidence="11" type="ORF">B273_0523</name>
</gene>
<comment type="catalytic activity">
    <reaction evidence="1 9">
        <text>N-(5-phospho-beta-D-ribosyl)anthranilate = 1-(2-carboxyphenylamino)-1-deoxy-D-ribulose 5-phosphate</text>
        <dbReference type="Rhea" id="RHEA:21540"/>
        <dbReference type="ChEBI" id="CHEBI:18277"/>
        <dbReference type="ChEBI" id="CHEBI:58613"/>
        <dbReference type="EC" id="5.3.1.24"/>
    </reaction>
</comment>
<evidence type="ECO:0000256" key="6">
    <source>
        <dbReference type="ARBA" id="ARBA00022822"/>
    </source>
</evidence>
<dbReference type="Gene3D" id="3.20.20.70">
    <property type="entry name" value="Aldolase class I"/>
    <property type="match status" value="1"/>
</dbReference>
<dbReference type="InterPro" id="IPR011060">
    <property type="entry name" value="RibuloseP-bd_barrel"/>
</dbReference>
<keyword evidence="5 9" id="KW-0028">Amino-acid biosynthesis</keyword>
<evidence type="ECO:0000256" key="5">
    <source>
        <dbReference type="ARBA" id="ARBA00022605"/>
    </source>
</evidence>
<feature type="domain" description="N-(5'phosphoribosyl) anthranilate isomerase (PRAI)" evidence="10">
    <location>
        <begin position="4"/>
        <end position="184"/>
    </location>
</feature>
<keyword evidence="12" id="KW-1185">Reference proteome</keyword>
<dbReference type="GO" id="GO:0000162">
    <property type="term" value="P:L-tryptophan biosynthetic process"/>
    <property type="evidence" value="ECO:0007669"/>
    <property type="project" value="UniProtKB-UniRule"/>
</dbReference>
<evidence type="ECO:0000313" key="12">
    <source>
        <dbReference type="Proteomes" id="UP000010310"/>
    </source>
</evidence>
<organism evidence="11 12">
    <name type="scientific">SAR86 cluster bacterium SAR86E</name>
    <dbReference type="NCBI Taxonomy" id="1208365"/>
    <lineage>
        <taxon>Bacteria</taxon>
        <taxon>Pseudomonadati</taxon>
        <taxon>Pseudomonadota</taxon>
        <taxon>Gammaproteobacteria</taxon>
        <taxon>SAR86 cluster</taxon>
    </lineage>
</organism>
<keyword evidence="6 9" id="KW-0822">Tryptophan biosynthesis</keyword>
<dbReference type="HAMAP" id="MF_00135">
    <property type="entry name" value="PRAI"/>
    <property type="match status" value="1"/>
</dbReference>
<reference evidence="11 12" key="1">
    <citation type="submission" date="2012-09" db="EMBL/GenBank/DDBJ databases">
        <authorList>
            <person name="Dupont C.L."/>
            <person name="Rusch D.B."/>
            <person name="Lombardo M.-J."/>
            <person name="Novotny M."/>
            <person name="Yee-Greenbaum J."/>
            <person name="Laskin R."/>
        </authorList>
    </citation>
    <scope>NUCLEOTIDE SEQUENCE [LARGE SCALE GENOMIC DNA]</scope>
    <source>
        <strain evidence="11">SAR86E</strain>
    </source>
</reference>
<keyword evidence="8 9" id="KW-0413">Isomerase</keyword>
<dbReference type="CDD" id="cd00405">
    <property type="entry name" value="PRAI"/>
    <property type="match status" value="1"/>
</dbReference>
<dbReference type="GO" id="GO:0004640">
    <property type="term" value="F:phosphoribosylanthranilate isomerase activity"/>
    <property type="evidence" value="ECO:0007669"/>
    <property type="project" value="UniProtKB-UniRule"/>
</dbReference>
<accession>K6G420</accession>
<comment type="similarity">
    <text evidence="9">Belongs to the TrpF family.</text>
</comment>
<evidence type="ECO:0000256" key="9">
    <source>
        <dbReference type="HAMAP-Rule" id="MF_00135"/>
    </source>
</evidence>
<dbReference type="UniPathway" id="UPA00035">
    <property type="reaction ID" value="UER00042"/>
</dbReference>
<proteinExistence type="inferred from homology"/>
<dbReference type="InterPro" id="IPR013785">
    <property type="entry name" value="Aldolase_TIM"/>
</dbReference>
<name>K6G420_9GAMM</name>
<dbReference type="Proteomes" id="UP000010310">
    <property type="component" value="Unassembled WGS sequence"/>
</dbReference>
<evidence type="ECO:0000259" key="10">
    <source>
        <dbReference type="Pfam" id="PF00697"/>
    </source>
</evidence>
<dbReference type="InterPro" id="IPR044643">
    <property type="entry name" value="TrpF_fam"/>
</dbReference>
<sequence length="189" mass="21437">MKFVCDKGVHFAGFIMADQSPRKASEDFLYLLENFNFQETKPVFVFVNPSIDEVKKILERVDSSILQFHGDETDHFCRQFNQGFWKTIRVKDSLSYQSINDFPSADAYLFETFSPGFYGGTGKVFDWGLLEDIKLDQHSILAGGINAENIKKAMSLNPWCIDINSGVESSIALKDITLINQIIDIFNNG</sequence>
<dbReference type="PATRIC" id="fig|1208365.4.peg.1116"/>
<evidence type="ECO:0000256" key="4">
    <source>
        <dbReference type="ARBA" id="ARBA00022272"/>
    </source>
</evidence>
<dbReference type="Pfam" id="PF00697">
    <property type="entry name" value="PRAI"/>
    <property type="match status" value="1"/>
</dbReference>
<keyword evidence="7 9" id="KW-0057">Aromatic amino acid biosynthesis</keyword>
<evidence type="ECO:0000313" key="11">
    <source>
        <dbReference type="EMBL" id="EKO35984.1"/>
    </source>
</evidence>
<comment type="caution">
    <text evidence="11">The sequence shown here is derived from an EMBL/GenBank/DDBJ whole genome shotgun (WGS) entry which is preliminary data.</text>
</comment>
<evidence type="ECO:0000256" key="2">
    <source>
        <dbReference type="ARBA" id="ARBA00004664"/>
    </source>
</evidence>
<dbReference type="PANTHER" id="PTHR42894">
    <property type="entry name" value="N-(5'-PHOSPHORIBOSYL)ANTHRANILATE ISOMERASE"/>
    <property type="match status" value="1"/>
</dbReference>
<dbReference type="EMBL" id="AMWX01000012">
    <property type="protein sequence ID" value="EKO35984.1"/>
    <property type="molecule type" value="Genomic_DNA"/>
</dbReference>
<comment type="pathway">
    <text evidence="2 9">Amino-acid biosynthesis; L-tryptophan biosynthesis; L-tryptophan from chorismate: step 3/5.</text>
</comment>
<evidence type="ECO:0000256" key="1">
    <source>
        <dbReference type="ARBA" id="ARBA00001164"/>
    </source>
</evidence>
<dbReference type="EC" id="5.3.1.24" evidence="3 9"/>
<dbReference type="STRING" id="1208365.B273_0523"/>
<dbReference type="InterPro" id="IPR001240">
    <property type="entry name" value="PRAI_dom"/>
</dbReference>
<dbReference type="PANTHER" id="PTHR42894:SF1">
    <property type="entry name" value="N-(5'-PHOSPHORIBOSYL)ANTHRANILATE ISOMERASE"/>
    <property type="match status" value="1"/>
</dbReference>
<evidence type="ECO:0000256" key="7">
    <source>
        <dbReference type="ARBA" id="ARBA00023141"/>
    </source>
</evidence>
<evidence type="ECO:0000256" key="8">
    <source>
        <dbReference type="ARBA" id="ARBA00023235"/>
    </source>
</evidence>
<evidence type="ECO:0000256" key="3">
    <source>
        <dbReference type="ARBA" id="ARBA00012572"/>
    </source>
</evidence>
<dbReference type="AlphaFoldDB" id="K6G420"/>
<dbReference type="SUPFAM" id="SSF51366">
    <property type="entry name" value="Ribulose-phoshate binding barrel"/>
    <property type="match status" value="1"/>
</dbReference>
<protein>
    <recommendedName>
        <fullName evidence="4 9">N-(5'-phosphoribosyl)anthranilate isomerase</fullName>
        <shortName evidence="9">PRAI</shortName>
        <ecNumber evidence="3 9">5.3.1.24</ecNumber>
    </recommendedName>
</protein>